<evidence type="ECO:0000313" key="7">
    <source>
        <dbReference type="Proteomes" id="UP000612362"/>
    </source>
</evidence>
<keyword evidence="7" id="KW-1185">Reference proteome</keyword>
<evidence type="ECO:0000256" key="4">
    <source>
        <dbReference type="ARBA" id="ARBA00023163"/>
    </source>
</evidence>
<dbReference type="InterPro" id="IPR036388">
    <property type="entry name" value="WH-like_DNA-bd_sf"/>
</dbReference>
<comment type="similarity">
    <text evidence="1">Belongs to the LysR transcriptional regulatory family.</text>
</comment>
<evidence type="ECO:0000313" key="6">
    <source>
        <dbReference type="EMBL" id="GHO42033.1"/>
    </source>
</evidence>
<gene>
    <name evidence="6" type="ORF">KSX_01960</name>
</gene>
<protein>
    <recommendedName>
        <fullName evidence="5">HTH lysR-type domain-containing protein</fullName>
    </recommendedName>
</protein>
<dbReference type="InterPro" id="IPR000847">
    <property type="entry name" value="LysR_HTH_N"/>
</dbReference>
<dbReference type="Gene3D" id="1.10.10.10">
    <property type="entry name" value="Winged helix-like DNA-binding domain superfamily/Winged helix DNA-binding domain"/>
    <property type="match status" value="1"/>
</dbReference>
<organism evidence="6 7">
    <name type="scientific">Ktedonospora formicarum</name>
    <dbReference type="NCBI Taxonomy" id="2778364"/>
    <lineage>
        <taxon>Bacteria</taxon>
        <taxon>Bacillati</taxon>
        <taxon>Chloroflexota</taxon>
        <taxon>Ktedonobacteria</taxon>
        <taxon>Ktedonobacterales</taxon>
        <taxon>Ktedonobacteraceae</taxon>
        <taxon>Ktedonospora</taxon>
    </lineage>
</organism>
<comment type="caution">
    <text evidence="6">The sequence shown here is derived from an EMBL/GenBank/DDBJ whole genome shotgun (WGS) entry which is preliminary data.</text>
</comment>
<dbReference type="RefSeq" id="WP_220191625.1">
    <property type="nucleotide sequence ID" value="NZ_BNJF01000001.1"/>
</dbReference>
<name>A0A8J3HWS2_9CHLR</name>
<accession>A0A8J3HWS2</accession>
<reference evidence="6" key="1">
    <citation type="submission" date="2020-10" db="EMBL/GenBank/DDBJ databases">
        <title>Taxonomic study of unclassified bacteria belonging to the class Ktedonobacteria.</title>
        <authorList>
            <person name="Yabe S."/>
            <person name="Wang C.M."/>
            <person name="Zheng Y."/>
            <person name="Sakai Y."/>
            <person name="Cavaletti L."/>
            <person name="Monciardini P."/>
            <person name="Donadio S."/>
        </authorList>
    </citation>
    <scope>NUCLEOTIDE SEQUENCE</scope>
    <source>
        <strain evidence="6">SOSP1-1</strain>
    </source>
</reference>
<dbReference type="Proteomes" id="UP000612362">
    <property type="component" value="Unassembled WGS sequence"/>
</dbReference>
<keyword evidence="3" id="KW-0238">DNA-binding</keyword>
<dbReference type="SUPFAM" id="SSF46785">
    <property type="entry name" value="Winged helix' DNA-binding domain"/>
    <property type="match status" value="1"/>
</dbReference>
<dbReference type="PANTHER" id="PTHR30126:SF40">
    <property type="entry name" value="HTH-TYPE TRANSCRIPTIONAL REGULATOR GLTR"/>
    <property type="match status" value="1"/>
</dbReference>
<dbReference type="PROSITE" id="PS50931">
    <property type="entry name" value="HTH_LYSR"/>
    <property type="match status" value="1"/>
</dbReference>
<dbReference type="InterPro" id="IPR036390">
    <property type="entry name" value="WH_DNA-bd_sf"/>
</dbReference>
<keyword evidence="4" id="KW-0804">Transcription</keyword>
<dbReference type="EMBL" id="BNJF01000001">
    <property type="protein sequence ID" value="GHO42033.1"/>
    <property type="molecule type" value="Genomic_DNA"/>
</dbReference>
<dbReference type="Pfam" id="PF00126">
    <property type="entry name" value="HTH_1"/>
    <property type="match status" value="1"/>
</dbReference>
<keyword evidence="2" id="KW-0805">Transcription regulation</keyword>
<dbReference type="GO" id="GO:0000976">
    <property type="term" value="F:transcription cis-regulatory region binding"/>
    <property type="evidence" value="ECO:0007669"/>
    <property type="project" value="TreeGrafter"/>
</dbReference>
<dbReference type="GO" id="GO:0003700">
    <property type="term" value="F:DNA-binding transcription factor activity"/>
    <property type="evidence" value="ECO:0007669"/>
    <property type="project" value="InterPro"/>
</dbReference>
<dbReference type="AlphaFoldDB" id="A0A8J3HWS2"/>
<evidence type="ECO:0000256" key="2">
    <source>
        <dbReference type="ARBA" id="ARBA00023015"/>
    </source>
</evidence>
<proteinExistence type="inferred from homology"/>
<dbReference type="PRINTS" id="PR00039">
    <property type="entry name" value="HTHLYSR"/>
</dbReference>
<feature type="domain" description="HTH lysR-type" evidence="5">
    <location>
        <begin position="1"/>
        <end position="58"/>
    </location>
</feature>
<evidence type="ECO:0000256" key="3">
    <source>
        <dbReference type="ARBA" id="ARBA00023125"/>
    </source>
</evidence>
<evidence type="ECO:0000256" key="1">
    <source>
        <dbReference type="ARBA" id="ARBA00009437"/>
    </source>
</evidence>
<dbReference type="FunFam" id="1.10.10.10:FF:000001">
    <property type="entry name" value="LysR family transcriptional regulator"/>
    <property type="match status" value="1"/>
</dbReference>
<dbReference type="PANTHER" id="PTHR30126">
    <property type="entry name" value="HTH-TYPE TRANSCRIPTIONAL REGULATOR"/>
    <property type="match status" value="1"/>
</dbReference>
<sequence>MELRHLESFQAIVKEGSFVQAAEKLQYAQSTITVHMQQLEAELGVKLFVRRGKHVQLTEAGRALQEQSDTLMQRAISLQLALKDVVAGRLDICVLEPLNQQQAYV</sequence>
<evidence type="ECO:0000259" key="5">
    <source>
        <dbReference type="PROSITE" id="PS50931"/>
    </source>
</evidence>